<name>A0ABV5P3E3_9ACTN</name>
<gene>
    <name evidence="1" type="ORF">ACFFR3_47065</name>
</gene>
<sequence length="85" mass="9135">MTFDHGAWAGGPGAVEGFHPGRLDGVVTFQHGGDLPELLLPSLRHGSTLLDPATLGRPLPAGLRVETFLGSPPYTVFDAWFHWTD</sequence>
<dbReference type="Proteomes" id="UP001589568">
    <property type="component" value="Unassembled WGS sequence"/>
</dbReference>
<comment type="caution">
    <text evidence="1">The sequence shown here is derived from an EMBL/GenBank/DDBJ whole genome shotgun (WGS) entry which is preliminary data.</text>
</comment>
<reference evidence="1 2" key="1">
    <citation type="submission" date="2024-09" db="EMBL/GenBank/DDBJ databases">
        <authorList>
            <person name="Sun Q."/>
            <person name="Mori K."/>
        </authorList>
    </citation>
    <scope>NUCLEOTIDE SEQUENCE [LARGE SCALE GENOMIC DNA]</scope>
    <source>
        <strain evidence="1 2">JCM 3324</strain>
    </source>
</reference>
<evidence type="ECO:0000313" key="2">
    <source>
        <dbReference type="Proteomes" id="UP001589568"/>
    </source>
</evidence>
<dbReference type="RefSeq" id="WP_345405648.1">
    <property type="nucleotide sequence ID" value="NZ_BAAAXS010000001.1"/>
</dbReference>
<keyword evidence="2" id="KW-1185">Reference proteome</keyword>
<dbReference type="EMBL" id="JBHMCF010000060">
    <property type="protein sequence ID" value="MFB9477101.1"/>
    <property type="molecule type" value="Genomic_DNA"/>
</dbReference>
<organism evidence="1 2">
    <name type="scientific">Nonomuraea salmonea</name>
    <dbReference type="NCBI Taxonomy" id="46181"/>
    <lineage>
        <taxon>Bacteria</taxon>
        <taxon>Bacillati</taxon>
        <taxon>Actinomycetota</taxon>
        <taxon>Actinomycetes</taxon>
        <taxon>Streptosporangiales</taxon>
        <taxon>Streptosporangiaceae</taxon>
        <taxon>Nonomuraea</taxon>
    </lineage>
</organism>
<evidence type="ECO:0000313" key="1">
    <source>
        <dbReference type="EMBL" id="MFB9477101.1"/>
    </source>
</evidence>
<accession>A0ABV5P3E3</accession>
<protein>
    <submittedName>
        <fullName evidence="1">Uncharacterized protein</fullName>
    </submittedName>
</protein>
<proteinExistence type="predicted"/>